<protein>
    <recommendedName>
        <fullName evidence="2">Cytochrome P460 domain-containing protein</fullName>
    </recommendedName>
</protein>
<comment type="caution">
    <text evidence="3">The sequence shown here is derived from an EMBL/GenBank/DDBJ whole genome shotgun (WGS) entry which is preliminary data.</text>
</comment>
<gene>
    <name evidence="3" type="ORF">GCM10010994_38160</name>
</gene>
<dbReference type="AlphaFoldDB" id="A0A916UKC6"/>
<feature type="chain" id="PRO_5037770012" description="Cytochrome P460 domain-containing protein" evidence="1">
    <location>
        <begin position="25"/>
        <end position="191"/>
    </location>
</feature>
<feature type="domain" description="Cytochrome P460" evidence="2">
    <location>
        <begin position="48"/>
        <end position="182"/>
    </location>
</feature>
<name>A0A916UKC6_9HYPH</name>
<evidence type="ECO:0000259" key="2">
    <source>
        <dbReference type="Pfam" id="PF16694"/>
    </source>
</evidence>
<accession>A0A916UKC6</accession>
<reference evidence="3" key="1">
    <citation type="journal article" date="2014" name="Int. J. Syst. Evol. Microbiol.">
        <title>Complete genome sequence of Corynebacterium casei LMG S-19264T (=DSM 44701T), isolated from a smear-ripened cheese.</title>
        <authorList>
            <consortium name="US DOE Joint Genome Institute (JGI-PGF)"/>
            <person name="Walter F."/>
            <person name="Albersmeier A."/>
            <person name="Kalinowski J."/>
            <person name="Ruckert C."/>
        </authorList>
    </citation>
    <scope>NUCLEOTIDE SEQUENCE</scope>
    <source>
        <strain evidence="3">CGMCC 1.12919</strain>
    </source>
</reference>
<evidence type="ECO:0000313" key="4">
    <source>
        <dbReference type="Proteomes" id="UP000637002"/>
    </source>
</evidence>
<reference evidence="3" key="2">
    <citation type="submission" date="2020-09" db="EMBL/GenBank/DDBJ databases">
        <authorList>
            <person name="Sun Q."/>
            <person name="Zhou Y."/>
        </authorList>
    </citation>
    <scope>NUCLEOTIDE SEQUENCE</scope>
    <source>
        <strain evidence="3">CGMCC 1.12919</strain>
    </source>
</reference>
<keyword evidence="1" id="KW-0732">Signal</keyword>
<dbReference type="EMBL" id="BMGG01000007">
    <property type="protein sequence ID" value="GGC76144.1"/>
    <property type="molecule type" value="Genomic_DNA"/>
</dbReference>
<evidence type="ECO:0000313" key="3">
    <source>
        <dbReference type="EMBL" id="GGC76144.1"/>
    </source>
</evidence>
<dbReference type="InterPro" id="IPR038142">
    <property type="entry name" value="Cytochrome_P460_sp"/>
</dbReference>
<dbReference type="Gene3D" id="3.50.70.20">
    <property type="entry name" value="Cytochrome P460"/>
    <property type="match status" value="1"/>
</dbReference>
<keyword evidence="4" id="KW-1185">Reference proteome</keyword>
<dbReference type="RefSeq" id="WP_188610780.1">
    <property type="nucleotide sequence ID" value="NZ_BMGG01000007.1"/>
</dbReference>
<dbReference type="Proteomes" id="UP000637002">
    <property type="component" value="Unassembled WGS sequence"/>
</dbReference>
<organism evidence="3 4">
    <name type="scientific">Chelatococcus reniformis</name>
    <dbReference type="NCBI Taxonomy" id="1494448"/>
    <lineage>
        <taxon>Bacteria</taxon>
        <taxon>Pseudomonadati</taxon>
        <taxon>Pseudomonadota</taxon>
        <taxon>Alphaproteobacteria</taxon>
        <taxon>Hyphomicrobiales</taxon>
        <taxon>Chelatococcaceae</taxon>
        <taxon>Chelatococcus</taxon>
    </lineage>
</organism>
<dbReference type="Pfam" id="PF16694">
    <property type="entry name" value="Cytochrome_P460"/>
    <property type="match status" value="1"/>
</dbReference>
<sequence>MKFWRPVGLAVAISLVVGTVVALAQMKAAAPANPATGVVDVRGQMRVPEDYRTLYQALGNWAIAGENGQGSREMHAVYASPGAIDAYRKTGRFPDGAVLVKEVFATSTNEMTTGTVSHEDELKGWFVMVKDSKGAHPGNPLWGDGWGWSWFDADKPLKTTSTDYKTDCQACHVPAQATDWIYVKGYPVLRH</sequence>
<dbReference type="CDD" id="cd20750">
    <property type="entry name" value="cyt_c_I"/>
    <property type="match status" value="1"/>
</dbReference>
<evidence type="ECO:0000256" key="1">
    <source>
        <dbReference type="SAM" id="SignalP"/>
    </source>
</evidence>
<dbReference type="InterPro" id="IPR032033">
    <property type="entry name" value="Cytochrome_P460"/>
</dbReference>
<feature type="signal peptide" evidence="1">
    <location>
        <begin position="1"/>
        <end position="24"/>
    </location>
</feature>
<proteinExistence type="predicted"/>